<accession>A0AAQ3PT08</accession>
<name>A0AAQ3PT08_PASNO</name>
<feature type="domain" description="Endonuclease/exonuclease/phosphatase" evidence="1">
    <location>
        <begin position="5"/>
        <end position="185"/>
    </location>
</feature>
<dbReference type="SUPFAM" id="SSF56219">
    <property type="entry name" value="DNase I-like"/>
    <property type="match status" value="1"/>
</dbReference>
<dbReference type="Pfam" id="PF03372">
    <property type="entry name" value="Exo_endo_phos"/>
    <property type="match status" value="1"/>
</dbReference>
<evidence type="ECO:0000313" key="3">
    <source>
        <dbReference type="Proteomes" id="UP001341281"/>
    </source>
</evidence>
<dbReference type="EMBL" id="CP144745">
    <property type="protein sequence ID" value="WVZ52432.1"/>
    <property type="molecule type" value="Genomic_DNA"/>
</dbReference>
<dbReference type="InterPro" id="IPR005135">
    <property type="entry name" value="Endo/exonuclease/phosphatase"/>
</dbReference>
<organism evidence="2 3">
    <name type="scientific">Paspalum notatum var. saurae</name>
    <dbReference type="NCBI Taxonomy" id="547442"/>
    <lineage>
        <taxon>Eukaryota</taxon>
        <taxon>Viridiplantae</taxon>
        <taxon>Streptophyta</taxon>
        <taxon>Embryophyta</taxon>
        <taxon>Tracheophyta</taxon>
        <taxon>Spermatophyta</taxon>
        <taxon>Magnoliopsida</taxon>
        <taxon>Liliopsida</taxon>
        <taxon>Poales</taxon>
        <taxon>Poaceae</taxon>
        <taxon>PACMAD clade</taxon>
        <taxon>Panicoideae</taxon>
        <taxon>Andropogonodae</taxon>
        <taxon>Paspaleae</taxon>
        <taxon>Paspalinae</taxon>
        <taxon>Paspalum</taxon>
    </lineage>
</organism>
<sequence>MNAIAWNCRGLGNSRTVRELSGFVRLYHPQLVFLSENRMNAARARNLVWRLGLRNSLAVGSNGLSGGIALFWDDSVSVTLLGQSERFIDVLIKECPDQPAWRATFVYGEPRVENRRAMWDTLRNLFDIWEGPWLVFGDFNEAMWQFEHFSETPRPERQMLDFREVLSHCDLHDLGFSGLPWTYNNNQSGRRNVRGVANAAWSTSFPNASITHVNSACSDHKVLVLRQNEQQETLRANPGFRYEIMWERDEFLGVEIEKTWARRNPGSDLGGLAENLKQVASALRIWSREKFGHVNKEIEKLRKELDDLEWEDPVGNRAAICFKVKQLNEILYREEMMWLQRSRISWLKEGIEIQISSTGKLCGVLKRIESRN</sequence>
<dbReference type="InterPro" id="IPR036691">
    <property type="entry name" value="Endo/exonu/phosph_ase_sf"/>
</dbReference>
<evidence type="ECO:0000313" key="2">
    <source>
        <dbReference type="EMBL" id="WVZ52432.1"/>
    </source>
</evidence>
<dbReference type="PANTHER" id="PTHR35218">
    <property type="entry name" value="RNASE H DOMAIN-CONTAINING PROTEIN"/>
    <property type="match status" value="1"/>
</dbReference>
<gene>
    <name evidence="2" type="ORF">U9M48_003487</name>
</gene>
<dbReference type="Proteomes" id="UP001341281">
    <property type="component" value="Chromosome 01"/>
</dbReference>
<dbReference type="AlphaFoldDB" id="A0AAQ3PT08"/>
<dbReference type="GO" id="GO:0003824">
    <property type="term" value="F:catalytic activity"/>
    <property type="evidence" value="ECO:0007669"/>
    <property type="project" value="InterPro"/>
</dbReference>
<keyword evidence="3" id="KW-1185">Reference proteome</keyword>
<protein>
    <recommendedName>
        <fullName evidence="1">Endonuclease/exonuclease/phosphatase domain-containing protein</fullName>
    </recommendedName>
</protein>
<dbReference type="Gene3D" id="3.60.10.10">
    <property type="entry name" value="Endonuclease/exonuclease/phosphatase"/>
    <property type="match status" value="1"/>
</dbReference>
<proteinExistence type="predicted"/>
<evidence type="ECO:0000259" key="1">
    <source>
        <dbReference type="Pfam" id="PF03372"/>
    </source>
</evidence>
<reference evidence="2 3" key="1">
    <citation type="submission" date="2024-02" db="EMBL/GenBank/DDBJ databases">
        <title>High-quality chromosome-scale genome assembly of Pensacola bahiagrass (Paspalum notatum Flugge var. saurae).</title>
        <authorList>
            <person name="Vega J.M."/>
            <person name="Podio M."/>
            <person name="Orjuela J."/>
            <person name="Siena L.A."/>
            <person name="Pessino S.C."/>
            <person name="Combes M.C."/>
            <person name="Mariac C."/>
            <person name="Albertini E."/>
            <person name="Pupilli F."/>
            <person name="Ortiz J.P.A."/>
            <person name="Leblanc O."/>
        </authorList>
    </citation>
    <scope>NUCLEOTIDE SEQUENCE [LARGE SCALE GENOMIC DNA]</scope>
    <source>
        <strain evidence="2">R1</strain>
        <tissue evidence="2">Leaf</tissue>
    </source>
</reference>
<dbReference type="PANTHER" id="PTHR35218:SF9">
    <property type="entry name" value="ENDONUCLEASE_EXONUCLEASE_PHOSPHATASE DOMAIN-CONTAINING PROTEIN"/>
    <property type="match status" value="1"/>
</dbReference>